<name>A0A438KD02_VITVI</name>
<evidence type="ECO:0000313" key="8">
    <source>
        <dbReference type="EMBL" id="RVX19085.1"/>
    </source>
</evidence>
<dbReference type="InterPro" id="IPR050253">
    <property type="entry name" value="Seed_Storage-Functional"/>
</dbReference>
<dbReference type="SUPFAM" id="SSF51182">
    <property type="entry name" value="RmlC-like cupins"/>
    <property type="match status" value="2"/>
</dbReference>
<dbReference type="InterPro" id="IPR006044">
    <property type="entry name" value="11S_seedstore_pln"/>
</dbReference>
<comment type="caution">
    <text evidence="8">The sequence shown here is derived from an EMBL/GenBank/DDBJ whole genome shotgun (WGS) entry which is preliminary data.</text>
</comment>
<accession>A0A438KD02</accession>
<feature type="domain" description="Cupin type-1" evidence="7">
    <location>
        <begin position="93"/>
        <end position="224"/>
    </location>
</feature>
<feature type="region of interest" description="Disordered" evidence="6">
    <location>
        <begin position="21"/>
        <end position="47"/>
    </location>
</feature>
<dbReference type="InterPro" id="IPR014710">
    <property type="entry name" value="RmlC-like_jellyroll"/>
</dbReference>
<dbReference type="GO" id="GO:0048316">
    <property type="term" value="P:seed development"/>
    <property type="evidence" value="ECO:0007669"/>
    <property type="project" value="UniProtKB-ARBA"/>
</dbReference>
<evidence type="ECO:0000313" key="9">
    <source>
        <dbReference type="Proteomes" id="UP000288805"/>
    </source>
</evidence>
<feature type="compositionally biased region" description="Low complexity" evidence="6">
    <location>
        <begin position="22"/>
        <end position="39"/>
    </location>
</feature>
<dbReference type="InterPro" id="IPR006045">
    <property type="entry name" value="Cupin_1"/>
</dbReference>
<proteinExistence type="inferred from homology"/>
<evidence type="ECO:0000256" key="1">
    <source>
        <dbReference type="ARBA" id="ARBA00007178"/>
    </source>
</evidence>
<dbReference type="PANTHER" id="PTHR31189">
    <property type="entry name" value="OS03G0336100 PROTEIN-RELATED"/>
    <property type="match status" value="1"/>
</dbReference>
<dbReference type="GO" id="GO:0045735">
    <property type="term" value="F:nutrient reservoir activity"/>
    <property type="evidence" value="ECO:0007669"/>
    <property type="project" value="UniProtKB-KW"/>
</dbReference>
<reference evidence="8 9" key="1">
    <citation type="journal article" date="2018" name="PLoS Genet.">
        <title>Population sequencing reveals clonal diversity and ancestral inbreeding in the grapevine cultivar Chardonnay.</title>
        <authorList>
            <person name="Roach M.J."/>
            <person name="Johnson D.L."/>
            <person name="Bohlmann J."/>
            <person name="van Vuuren H.J."/>
            <person name="Jones S.J."/>
            <person name="Pretorius I.S."/>
            <person name="Schmidt S.A."/>
            <person name="Borneman A.R."/>
        </authorList>
    </citation>
    <scope>NUCLEOTIDE SEQUENCE [LARGE SCALE GENOMIC DNA]</scope>
    <source>
        <strain evidence="9">cv. Chardonnay</strain>
        <tissue evidence="8">Leaf</tissue>
    </source>
</reference>
<dbReference type="PANTHER" id="PTHR31189:SF35">
    <property type="entry name" value="12S SEED STORAGE PROTEIN CRB"/>
    <property type="match status" value="1"/>
</dbReference>
<evidence type="ECO:0000259" key="7">
    <source>
        <dbReference type="SMART" id="SM00835"/>
    </source>
</evidence>
<dbReference type="PRINTS" id="PR00439">
    <property type="entry name" value="11SGLOBULIN"/>
</dbReference>
<evidence type="ECO:0000256" key="6">
    <source>
        <dbReference type="SAM" id="MobiDB-lite"/>
    </source>
</evidence>
<dbReference type="InterPro" id="IPR011051">
    <property type="entry name" value="RmlC_Cupin_sf"/>
</dbReference>
<dbReference type="Gene3D" id="2.60.120.10">
    <property type="entry name" value="Jelly Rolls"/>
    <property type="match status" value="2"/>
</dbReference>
<sequence>MIANQLDFQPRRFYLAGSPQNEFQQQLSEDAQQQGQGQEQEQEQEQQEAFNVDAQLIRKLQGQNDRRGNIVRVEGGLQAVLRQRRQEEQGSEQQEDRLNAHGNGFEETICSLSLKQNIGRKLLPHYDMNAHSIIYAIRAVPSSKLSKTKAALVFNDVVTAGRVIVVPQNFALMMKAGDSGFEFVAIKTDENGMINTLAGDLSLIRAMPVKAIASAYQISEEQAKELKFNRMEASIAPGRFRSESA</sequence>
<evidence type="ECO:0000256" key="3">
    <source>
        <dbReference type="ARBA" id="ARBA00022761"/>
    </source>
</evidence>
<dbReference type="AlphaFoldDB" id="A0A438KD02"/>
<comment type="similarity">
    <text evidence="1">Belongs to the 11S seed storage protein (globulins) family.</text>
</comment>
<keyword evidence="4" id="KW-0708">Seed storage protein</keyword>
<evidence type="ECO:0000256" key="5">
    <source>
        <dbReference type="ARBA" id="ARBA00023157"/>
    </source>
</evidence>
<keyword evidence="3" id="KW-0758">Storage protein</keyword>
<keyword evidence="5" id="KW-1015">Disulfide bond</keyword>
<organism evidence="8 9">
    <name type="scientific">Vitis vinifera</name>
    <name type="common">Grape</name>
    <dbReference type="NCBI Taxonomy" id="29760"/>
    <lineage>
        <taxon>Eukaryota</taxon>
        <taxon>Viridiplantae</taxon>
        <taxon>Streptophyta</taxon>
        <taxon>Embryophyta</taxon>
        <taxon>Tracheophyta</taxon>
        <taxon>Spermatophyta</taxon>
        <taxon>Magnoliopsida</taxon>
        <taxon>eudicotyledons</taxon>
        <taxon>Gunneridae</taxon>
        <taxon>Pentapetalae</taxon>
        <taxon>rosids</taxon>
        <taxon>Vitales</taxon>
        <taxon>Vitaceae</taxon>
        <taxon>Viteae</taxon>
        <taxon>Vitis</taxon>
    </lineage>
</organism>
<dbReference type="EMBL" id="QGNW01000009">
    <property type="protein sequence ID" value="RVX19085.1"/>
    <property type="molecule type" value="Genomic_DNA"/>
</dbReference>
<evidence type="ECO:0000256" key="2">
    <source>
        <dbReference type="ARBA" id="ARBA00022729"/>
    </source>
</evidence>
<keyword evidence="2" id="KW-0732">Signal</keyword>
<dbReference type="Pfam" id="PF00190">
    <property type="entry name" value="Cupin_1"/>
    <property type="match status" value="1"/>
</dbReference>
<dbReference type="SMART" id="SM00835">
    <property type="entry name" value="Cupin_1"/>
    <property type="match status" value="1"/>
</dbReference>
<evidence type="ECO:0000256" key="4">
    <source>
        <dbReference type="ARBA" id="ARBA00023129"/>
    </source>
</evidence>
<dbReference type="Proteomes" id="UP000288805">
    <property type="component" value="Unassembled WGS sequence"/>
</dbReference>
<gene>
    <name evidence="8" type="primary">11SB_4</name>
    <name evidence="8" type="ORF">CK203_008816</name>
</gene>
<protein>
    <submittedName>
        <fullName evidence="8">11S globulin subunit beta</fullName>
    </submittedName>
</protein>